<feature type="region of interest" description="Disordered" evidence="2">
    <location>
        <begin position="325"/>
        <end position="344"/>
    </location>
</feature>
<dbReference type="Gene3D" id="1.20.1600.10">
    <property type="entry name" value="Outer membrane efflux proteins (OEP)"/>
    <property type="match status" value="1"/>
</dbReference>
<feature type="region of interest" description="Disordered" evidence="2">
    <location>
        <begin position="72"/>
        <end position="101"/>
    </location>
</feature>
<organism evidence="3 4">
    <name type="scientific">Alienimonas californiensis</name>
    <dbReference type="NCBI Taxonomy" id="2527989"/>
    <lineage>
        <taxon>Bacteria</taxon>
        <taxon>Pseudomonadati</taxon>
        <taxon>Planctomycetota</taxon>
        <taxon>Planctomycetia</taxon>
        <taxon>Planctomycetales</taxon>
        <taxon>Planctomycetaceae</taxon>
        <taxon>Alienimonas</taxon>
    </lineage>
</organism>
<keyword evidence="4" id="KW-1185">Reference proteome</keyword>
<protein>
    <submittedName>
        <fullName evidence="3">Uncharacterized protein</fullName>
    </submittedName>
</protein>
<name>A0A517P8Z7_9PLAN</name>
<evidence type="ECO:0000313" key="3">
    <source>
        <dbReference type="EMBL" id="QDT15841.1"/>
    </source>
</evidence>
<dbReference type="SUPFAM" id="SSF56954">
    <property type="entry name" value="Outer membrane efflux proteins (OEP)"/>
    <property type="match status" value="1"/>
</dbReference>
<evidence type="ECO:0000256" key="2">
    <source>
        <dbReference type="SAM" id="MobiDB-lite"/>
    </source>
</evidence>
<gene>
    <name evidence="3" type="ORF">CA12_19360</name>
</gene>
<proteinExistence type="predicted"/>
<evidence type="ECO:0000256" key="1">
    <source>
        <dbReference type="SAM" id="Coils"/>
    </source>
</evidence>
<feature type="compositionally biased region" description="Basic and acidic residues" evidence="2">
    <location>
        <begin position="256"/>
        <end position="320"/>
    </location>
</feature>
<dbReference type="AlphaFoldDB" id="A0A517P8Z7"/>
<feature type="coiled-coil region" evidence="1">
    <location>
        <begin position="159"/>
        <end position="215"/>
    </location>
</feature>
<feature type="region of interest" description="Disordered" evidence="2">
    <location>
        <begin position="249"/>
        <end position="320"/>
    </location>
</feature>
<dbReference type="KEGG" id="acaf:CA12_19360"/>
<feature type="region of interest" description="Disordered" evidence="2">
    <location>
        <begin position="116"/>
        <end position="155"/>
    </location>
</feature>
<dbReference type="EMBL" id="CP036265">
    <property type="protein sequence ID" value="QDT15841.1"/>
    <property type="molecule type" value="Genomic_DNA"/>
</dbReference>
<feature type="compositionally biased region" description="Pro residues" evidence="2">
    <location>
        <begin position="125"/>
        <end position="151"/>
    </location>
</feature>
<keyword evidence="1" id="KW-0175">Coiled coil</keyword>
<reference evidence="3 4" key="1">
    <citation type="submission" date="2019-02" db="EMBL/GenBank/DDBJ databases">
        <title>Deep-cultivation of Planctomycetes and their phenomic and genomic characterization uncovers novel biology.</title>
        <authorList>
            <person name="Wiegand S."/>
            <person name="Jogler M."/>
            <person name="Boedeker C."/>
            <person name="Pinto D."/>
            <person name="Vollmers J."/>
            <person name="Rivas-Marin E."/>
            <person name="Kohn T."/>
            <person name="Peeters S.H."/>
            <person name="Heuer A."/>
            <person name="Rast P."/>
            <person name="Oberbeckmann S."/>
            <person name="Bunk B."/>
            <person name="Jeske O."/>
            <person name="Meyerdierks A."/>
            <person name="Storesund J.E."/>
            <person name="Kallscheuer N."/>
            <person name="Luecker S."/>
            <person name="Lage O.M."/>
            <person name="Pohl T."/>
            <person name="Merkel B.J."/>
            <person name="Hornburger P."/>
            <person name="Mueller R.-W."/>
            <person name="Bruemmer F."/>
            <person name="Labrenz M."/>
            <person name="Spormann A.M."/>
            <person name="Op den Camp H."/>
            <person name="Overmann J."/>
            <person name="Amann R."/>
            <person name="Jetten M.S.M."/>
            <person name="Mascher T."/>
            <person name="Medema M.H."/>
            <person name="Devos D.P."/>
            <person name="Kaster A.-K."/>
            <person name="Ovreas L."/>
            <person name="Rohde M."/>
            <person name="Galperin M.Y."/>
            <person name="Jogler C."/>
        </authorList>
    </citation>
    <scope>NUCLEOTIDE SEQUENCE [LARGE SCALE GENOMIC DNA]</scope>
    <source>
        <strain evidence="3 4">CA12</strain>
    </source>
</reference>
<dbReference type="Proteomes" id="UP000318741">
    <property type="component" value="Chromosome"/>
</dbReference>
<feature type="compositionally biased region" description="Basic and acidic residues" evidence="2">
    <location>
        <begin position="75"/>
        <end position="87"/>
    </location>
</feature>
<sequence length="344" mass="38508">MLSLALCCVLLQDASPPLLPPVQSDADLAGAPDFDREAAQRFDMFKFGEDPDLVPPGGWEMTPLSGVVELVGYSRPDDSRPDGDGGPRRQRAAPMGGTLVLTTPDGLRAAYRVTLSPTPGDAEVPRPPANRGPSFPPPGPRADGPAPPAPDWPRDRAEAEEVRRMLERAERMADETSERDARRAELRIHIAETEVAAARERLELAEEQAAAVEKLIDSGAVPAREAFTIRRQLLDARFALRQSELQVEVARMGAPTRRDAAPQRGDDAHRPDRRPDMEELERQLDRARREAAELREAFSPDRRPDALREENERLRDEVGELRERVRQLSEEINEREGRRNRERD</sequence>
<evidence type="ECO:0000313" key="4">
    <source>
        <dbReference type="Proteomes" id="UP000318741"/>
    </source>
</evidence>
<accession>A0A517P8Z7</accession>